<evidence type="ECO:0000313" key="1">
    <source>
        <dbReference type="EMBL" id="PXX77947.1"/>
    </source>
</evidence>
<keyword evidence="2" id="KW-1185">Reference proteome</keyword>
<dbReference type="RefSeq" id="WP_110391194.1">
    <property type="nucleotide sequence ID" value="NZ_DAIMVG010000289.1"/>
</dbReference>
<organism evidence="1 2">
    <name type="scientific">Rivihabitans pingtungensis</name>
    <dbReference type="NCBI Taxonomy" id="1054498"/>
    <lineage>
        <taxon>Bacteria</taxon>
        <taxon>Pseudomonadati</taxon>
        <taxon>Pseudomonadota</taxon>
        <taxon>Betaproteobacteria</taxon>
        <taxon>Neisseriales</taxon>
        <taxon>Aquaspirillaceae</taxon>
        <taxon>Rivihabitans</taxon>
    </lineage>
</organism>
<gene>
    <name evidence="1" type="ORF">DFR34_11434</name>
</gene>
<dbReference type="Proteomes" id="UP000247555">
    <property type="component" value="Unassembled WGS sequence"/>
</dbReference>
<evidence type="ECO:0000313" key="2">
    <source>
        <dbReference type="Proteomes" id="UP000247555"/>
    </source>
</evidence>
<dbReference type="OrthoDB" id="8617561at2"/>
<comment type="caution">
    <text evidence="1">The sequence shown here is derived from an EMBL/GenBank/DDBJ whole genome shotgun (WGS) entry which is preliminary data.</text>
</comment>
<proteinExistence type="predicted"/>
<reference evidence="1 2" key="1">
    <citation type="submission" date="2018-05" db="EMBL/GenBank/DDBJ databases">
        <title>Genomic Encyclopedia of Type Strains, Phase IV (KMG-IV): sequencing the most valuable type-strain genomes for metagenomic binning, comparative biology and taxonomic classification.</title>
        <authorList>
            <person name="Goeker M."/>
        </authorList>
    </citation>
    <scope>NUCLEOTIDE SEQUENCE [LARGE SCALE GENOMIC DNA]</scope>
    <source>
        <strain evidence="1 2">DSM 29661</strain>
    </source>
</reference>
<dbReference type="EMBL" id="QJKI01000014">
    <property type="protein sequence ID" value="PXX77947.1"/>
    <property type="molecule type" value="Genomic_DNA"/>
</dbReference>
<dbReference type="AlphaFoldDB" id="A0A318L8B4"/>
<sequence length="131" mass="14346">MSVSLDTPEDIANWLRRHFVGQTFGCVRFWQFALVRPNDQFFQLASVTLAGDRLDLHLRHADGQGEAGVVSVWQPMGLSPRPHGVALSAAARLSWGNSEAWQAGEGQYRIRTPRGEGGFAIEGAPALTLEC</sequence>
<accession>A0A318L8B4</accession>
<name>A0A318L8B4_9NEIS</name>
<protein>
    <submittedName>
        <fullName evidence="1">Uncharacterized protein</fullName>
    </submittedName>
</protein>